<dbReference type="PANTHER" id="PTHR48475">
    <property type="entry name" value="RIBONUCLEASE H"/>
    <property type="match status" value="1"/>
</dbReference>
<dbReference type="Pfam" id="PF13456">
    <property type="entry name" value="RVT_3"/>
    <property type="match status" value="1"/>
</dbReference>
<dbReference type="EMBL" id="JAJFAZ020000007">
    <property type="protein sequence ID" value="KAI5317558.1"/>
    <property type="molecule type" value="Genomic_DNA"/>
</dbReference>
<feature type="domain" description="RNase H type-1" evidence="1">
    <location>
        <begin position="11"/>
        <end position="76"/>
    </location>
</feature>
<gene>
    <name evidence="2" type="ORF">L3X38_037265</name>
</gene>
<name>A0AAD4YR44_PRUDU</name>
<reference evidence="2 3" key="1">
    <citation type="journal article" date="2022" name="G3 (Bethesda)">
        <title>Whole-genome sequence and methylome profiling of the almond [Prunus dulcis (Mill.) D.A. Webb] cultivar 'Nonpareil'.</title>
        <authorList>
            <person name="D'Amico-Willman K.M."/>
            <person name="Ouma W.Z."/>
            <person name="Meulia T."/>
            <person name="Sideli G.M."/>
            <person name="Gradziel T.M."/>
            <person name="Fresnedo-Ramirez J."/>
        </authorList>
    </citation>
    <scope>NUCLEOTIDE SEQUENCE [LARGE SCALE GENOMIC DNA]</scope>
    <source>
        <strain evidence="2">Clone GOH B32 T37-40</strain>
    </source>
</reference>
<dbReference type="SUPFAM" id="SSF53098">
    <property type="entry name" value="Ribonuclease H-like"/>
    <property type="match status" value="1"/>
</dbReference>
<evidence type="ECO:0000259" key="1">
    <source>
        <dbReference type="Pfam" id="PF13456"/>
    </source>
</evidence>
<accession>A0AAD4YR44</accession>
<protein>
    <recommendedName>
        <fullName evidence="1">RNase H type-1 domain-containing protein</fullName>
    </recommendedName>
</protein>
<dbReference type="InterPro" id="IPR036397">
    <property type="entry name" value="RNaseH_sf"/>
</dbReference>
<keyword evidence="3" id="KW-1185">Reference proteome</keyword>
<comment type="caution">
    <text evidence="2">The sequence shown here is derived from an EMBL/GenBank/DDBJ whole genome shotgun (WGS) entry which is preliminary data.</text>
</comment>
<dbReference type="GO" id="GO:0004523">
    <property type="term" value="F:RNA-DNA hybrid ribonuclease activity"/>
    <property type="evidence" value="ECO:0007669"/>
    <property type="project" value="InterPro"/>
</dbReference>
<evidence type="ECO:0000313" key="3">
    <source>
        <dbReference type="Proteomes" id="UP001054821"/>
    </source>
</evidence>
<sequence length="168" mass="18865">MWQLRVDRASNQKGATACVVITTPDGTLLAQVIMLGFPASNNEAKYEALLAGLCLARELAIKKLAIYSNSQLITNEALENGHAEALASLGSALDTQFRRFIPVEHLDRPSIEEIESIDTMLIDEDLSWQDLIVDYLMNGNLPTDKFETRKVQQKAARYYMHGNKLIRR</sequence>
<dbReference type="Gene3D" id="3.30.420.10">
    <property type="entry name" value="Ribonuclease H-like superfamily/Ribonuclease H"/>
    <property type="match status" value="1"/>
</dbReference>
<evidence type="ECO:0000313" key="2">
    <source>
        <dbReference type="EMBL" id="KAI5317558.1"/>
    </source>
</evidence>
<dbReference type="InterPro" id="IPR002156">
    <property type="entry name" value="RNaseH_domain"/>
</dbReference>
<dbReference type="GO" id="GO:0003676">
    <property type="term" value="F:nucleic acid binding"/>
    <property type="evidence" value="ECO:0007669"/>
    <property type="project" value="InterPro"/>
</dbReference>
<proteinExistence type="predicted"/>
<dbReference type="Proteomes" id="UP001054821">
    <property type="component" value="Chromosome 7"/>
</dbReference>
<dbReference type="InterPro" id="IPR012337">
    <property type="entry name" value="RNaseH-like_sf"/>
</dbReference>
<dbReference type="AlphaFoldDB" id="A0AAD4YR44"/>
<dbReference type="PANTHER" id="PTHR48475:SF2">
    <property type="entry name" value="RIBONUCLEASE H"/>
    <property type="match status" value="1"/>
</dbReference>
<organism evidence="2 3">
    <name type="scientific">Prunus dulcis</name>
    <name type="common">Almond</name>
    <name type="synonym">Amygdalus dulcis</name>
    <dbReference type="NCBI Taxonomy" id="3755"/>
    <lineage>
        <taxon>Eukaryota</taxon>
        <taxon>Viridiplantae</taxon>
        <taxon>Streptophyta</taxon>
        <taxon>Embryophyta</taxon>
        <taxon>Tracheophyta</taxon>
        <taxon>Spermatophyta</taxon>
        <taxon>Magnoliopsida</taxon>
        <taxon>eudicotyledons</taxon>
        <taxon>Gunneridae</taxon>
        <taxon>Pentapetalae</taxon>
        <taxon>rosids</taxon>
        <taxon>fabids</taxon>
        <taxon>Rosales</taxon>
        <taxon>Rosaceae</taxon>
        <taxon>Amygdaloideae</taxon>
        <taxon>Amygdaleae</taxon>
        <taxon>Prunus</taxon>
    </lineage>
</organism>